<dbReference type="RefSeq" id="WP_011421837.1">
    <property type="nucleotide sequence ID" value="NC_007760.1"/>
</dbReference>
<dbReference type="InterPro" id="IPR025110">
    <property type="entry name" value="AMP-bd_C"/>
</dbReference>
<dbReference type="PANTHER" id="PTHR43767:SF1">
    <property type="entry name" value="NONRIBOSOMAL PEPTIDE SYNTHASE PES1 (EUROFUNG)-RELATED"/>
    <property type="match status" value="1"/>
</dbReference>
<dbReference type="InterPro" id="IPR020845">
    <property type="entry name" value="AMP-binding_CS"/>
</dbReference>
<dbReference type="Gene3D" id="3.30.300.30">
    <property type="match status" value="1"/>
</dbReference>
<dbReference type="EMBL" id="CP000251">
    <property type="protein sequence ID" value="ABC82555.1"/>
    <property type="molecule type" value="Genomic_DNA"/>
</dbReference>
<dbReference type="InterPro" id="IPR042099">
    <property type="entry name" value="ANL_N_sf"/>
</dbReference>
<dbReference type="STRING" id="290397.Adeh_2785"/>
<dbReference type="OrthoDB" id="9803968at2"/>
<evidence type="ECO:0000313" key="4">
    <source>
        <dbReference type="Proteomes" id="UP000001935"/>
    </source>
</evidence>
<sequence>MHARGPFIHEWVAEHAARQPDAPAVDTPAHRLTYGALGERVRALSAQLAAAGVRRGDRVLAALPNVPATVVASLAVHALGATAVEVNREWGPDVQLGIAQETGVRHAFVFGRDAVAWGKVAAAHPFDRLWVVHGGPLPERLLSDVGGAPATLLLEDGRVDPALPPAPAPPPADVSADAPALILYTSGSTGRPRGVVQTFGNVEANSRSIVEYLGLTSADRALLVLPLYYCYGRSVLQTHLLAGGSLFLDSRFAFPRTVLEGFAREGCTGFAGVPMTFEIIRRQVDVRSLSFPRLRYLTQAGGAMAPETIDWVREAFAPAKLFVMYGQTEATARLSYLPPERAREKRGAIGIPIPGVELRVVDEHGRELPSGETGHLVARGKNVTLGYFRDPEATAAILHDGWLWTGDLAERDPDGFFFHRGRSKEILKIGGHRVSPIQIEHAVAEHPEVAEAAVIGAPDPLKGEVPVAFVVARPGASPTEESLRAFCQARMPAYQVPVRFTVVAALPRNESGKLLRAALVESAAAAAGGGRARA</sequence>
<dbReference type="AlphaFoldDB" id="Q2ILM9"/>
<feature type="domain" description="AMP-dependent synthetase/ligase" evidence="1">
    <location>
        <begin position="13"/>
        <end position="388"/>
    </location>
</feature>
<dbReference type="Pfam" id="PF13193">
    <property type="entry name" value="AMP-binding_C"/>
    <property type="match status" value="1"/>
</dbReference>
<dbReference type="InterPro" id="IPR050237">
    <property type="entry name" value="ATP-dep_AMP-bd_enzyme"/>
</dbReference>
<protein>
    <submittedName>
        <fullName evidence="3">AMP-dependent synthetase and ligase</fullName>
    </submittedName>
</protein>
<gene>
    <name evidence="3" type="ordered locus">Adeh_2785</name>
</gene>
<dbReference type="eggNOG" id="COG0318">
    <property type="taxonomic scope" value="Bacteria"/>
</dbReference>
<dbReference type="SUPFAM" id="SSF56801">
    <property type="entry name" value="Acetyl-CoA synthetase-like"/>
    <property type="match status" value="1"/>
</dbReference>
<dbReference type="InterPro" id="IPR045851">
    <property type="entry name" value="AMP-bd_C_sf"/>
</dbReference>
<feature type="domain" description="AMP-binding enzyme C-terminal" evidence="2">
    <location>
        <begin position="438"/>
        <end position="513"/>
    </location>
</feature>
<dbReference type="KEGG" id="ade:Adeh_2785"/>
<dbReference type="Gene3D" id="3.40.50.12780">
    <property type="entry name" value="N-terminal domain of ligase-like"/>
    <property type="match status" value="1"/>
</dbReference>
<dbReference type="Proteomes" id="UP000001935">
    <property type="component" value="Chromosome"/>
</dbReference>
<organism evidence="3 4">
    <name type="scientific">Anaeromyxobacter dehalogenans (strain 2CP-C)</name>
    <dbReference type="NCBI Taxonomy" id="290397"/>
    <lineage>
        <taxon>Bacteria</taxon>
        <taxon>Pseudomonadati</taxon>
        <taxon>Myxococcota</taxon>
        <taxon>Myxococcia</taxon>
        <taxon>Myxococcales</taxon>
        <taxon>Cystobacterineae</taxon>
        <taxon>Anaeromyxobacteraceae</taxon>
        <taxon>Anaeromyxobacter</taxon>
    </lineage>
</organism>
<reference evidence="3 4" key="1">
    <citation type="submission" date="2006-01" db="EMBL/GenBank/DDBJ databases">
        <title>Complete sequence of Anaeromyxobacter dehalogenans 2CP-C.</title>
        <authorList>
            <consortium name="US DOE Joint Genome Institute"/>
            <person name="Copeland A."/>
            <person name="Lucas S."/>
            <person name="Lapidus A."/>
            <person name="Barry K."/>
            <person name="Detter J.C."/>
            <person name="Glavina T."/>
            <person name="Hammon N."/>
            <person name="Israni S."/>
            <person name="Pitluck S."/>
            <person name="Brettin T."/>
            <person name="Bruce D."/>
            <person name="Han C."/>
            <person name="Tapia R."/>
            <person name="Gilna P."/>
            <person name="Kiss H."/>
            <person name="Schmutz J."/>
            <person name="Larimer F."/>
            <person name="Land M."/>
            <person name="Kyrpides N."/>
            <person name="Anderson I."/>
            <person name="Sanford R.A."/>
            <person name="Ritalahti K.M."/>
            <person name="Thomas H.S."/>
            <person name="Kirby J.R."/>
            <person name="Zhulin I.B."/>
            <person name="Loeffler F.E."/>
            <person name="Richardson P."/>
        </authorList>
    </citation>
    <scope>NUCLEOTIDE SEQUENCE [LARGE SCALE GENOMIC DNA]</scope>
    <source>
        <strain evidence="3 4">2CP-C</strain>
    </source>
</reference>
<keyword evidence="3" id="KW-0436">Ligase</keyword>
<accession>Q2ILM9</accession>
<evidence type="ECO:0000259" key="1">
    <source>
        <dbReference type="Pfam" id="PF00501"/>
    </source>
</evidence>
<evidence type="ECO:0000259" key="2">
    <source>
        <dbReference type="Pfam" id="PF13193"/>
    </source>
</evidence>
<name>Q2ILM9_ANADE</name>
<dbReference type="HOGENOM" id="CLU_000022_59_7_7"/>
<dbReference type="PROSITE" id="PS00455">
    <property type="entry name" value="AMP_BINDING"/>
    <property type="match status" value="1"/>
</dbReference>
<proteinExistence type="predicted"/>
<dbReference type="InterPro" id="IPR000873">
    <property type="entry name" value="AMP-dep_synth/lig_dom"/>
</dbReference>
<dbReference type="Pfam" id="PF00501">
    <property type="entry name" value="AMP-binding"/>
    <property type="match status" value="1"/>
</dbReference>
<dbReference type="PANTHER" id="PTHR43767">
    <property type="entry name" value="LONG-CHAIN-FATTY-ACID--COA LIGASE"/>
    <property type="match status" value="1"/>
</dbReference>
<dbReference type="GO" id="GO:0016878">
    <property type="term" value="F:acid-thiol ligase activity"/>
    <property type="evidence" value="ECO:0007669"/>
    <property type="project" value="UniProtKB-ARBA"/>
</dbReference>
<evidence type="ECO:0000313" key="3">
    <source>
        <dbReference type="EMBL" id="ABC82555.1"/>
    </source>
</evidence>